<evidence type="ECO:0000313" key="2">
    <source>
        <dbReference type="EMBL" id="EJF79989.1"/>
    </source>
</evidence>
<comment type="caution">
    <text evidence="2">The sequence shown here is derived from an EMBL/GenBank/DDBJ whole genome shotgun (WGS) entry which is preliminary data.</text>
</comment>
<evidence type="ECO:0000256" key="1">
    <source>
        <dbReference type="SAM" id="SignalP"/>
    </source>
</evidence>
<dbReference type="AlphaFoldDB" id="J0QB70"/>
<feature type="chain" id="PRO_5003738357" evidence="1">
    <location>
        <begin position="20"/>
        <end position="59"/>
    </location>
</feature>
<reference evidence="2 3" key="1">
    <citation type="submission" date="2012-03" db="EMBL/GenBank/DDBJ databases">
        <title>The Genome Sequence of Bartonella washoensis Sb944nv.</title>
        <authorList>
            <consortium name="The Broad Institute Genome Sequencing Platform"/>
            <consortium name="The Broad Institute Genome Sequencing Center for Infectious Disease"/>
            <person name="Feldgarden M."/>
            <person name="Kirby J."/>
            <person name="Kosoy M."/>
            <person name="Birtles R."/>
            <person name="Probert W.S."/>
            <person name="Chiaraviglio L."/>
            <person name="Young S.K."/>
            <person name="Zeng Q."/>
            <person name="Gargeya S."/>
            <person name="Fitzgerald M."/>
            <person name="Haas B."/>
            <person name="Abouelleil A."/>
            <person name="Alvarado L."/>
            <person name="Arachchi H.M."/>
            <person name="Berlin A."/>
            <person name="Chapman S.B."/>
            <person name="Gearin G."/>
            <person name="Goldberg J."/>
            <person name="Griggs A."/>
            <person name="Gujja S."/>
            <person name="Hansen M."/>
            <person name="Heiman D."/>
            <person name="Howarth C."/>
            <person name="Larimer J."/>
            <person name="Lui A."/>
            <person name="MacDonald P.J.P."/>
            <person name="McCowen C."/>
            <person name="Montmayeur A."/>
            <person name="Murphy C."/>
            <person name="Neiman D."/>
            <person name="Pearson M."/>
            <person name="Priest M."/>
            <person name="Roberts A."/>
            <person name="Saif S."/>
            <person name="Shea T."/>
            <person name="Sisk P."/>
            <person name="Stolte C."/>
            <person name="Sykes S."/>
            <person name="Wortman J."/>
            <person name="Nusbaum C."/>
            <person name="Birren B."/>
        </authorList>
    </citation>
    <scope>NUCLEOTIDE SEQUENCE [LARGE SCALE GENOMIC DNA]</scope>
    <source>
        <strain evidence="2 3">Sb944nv</strain>
    </source>
</reference>
<name>J0QB70_9HYPH</name>
<dbReference type="EMBL" id="AILU01000018">
    <property type="protein sequence ID" value="EJF79989.1"/>
    <property type="molecule type" value="Genomic_DNA"/>
</dbReference>
<dbReference type="Proteomes" id="UP000008947">
    <property type="component" value="Unassembled WGS sequence"/>
</dbReference>
<keyword evidence="3" id="KW-1185">Reference proteome</keyword>
<dbReference type="PATRIC" id="fig|1094563.3.peg.596"/>
<dbReference type="RefSeq" id="WP_006923390.1">
    <property type="nucleotide sequence ID" value="NZ_JH725023.1"/>
</dbReference>
<accession>J0QB70</accession>
<dbReference type="HOGENOM" id="CLU_200993_0_0_5"/>
<proteinExistence type="predicted"/>
<feature type="signal peptide" evidence="1">
    <location>
        <begin position="1"/>
        <end position="19"/>
    </location>
</feature>
<keyword evidence="1" id="KW-0732">Signal</keyword>
<organism evidence="2 3">
    <name type="scientific">Candidatus Bartonella washoeensis Sb944nv</name>
    <dbReference type="NCBI Taxonomy" id="1094563"/>
    <lineage>
        <taxon>Bacteria</taxon>
        <taxon>Pseudomonadati</taxon>
        <taxon>Pseudomonadota</taxon>
        <taxon>Alphaproteobacteria</taxon>
        <taxon>Hyphomicrobiales</taxon>
        <taxon>Bartonellaceae</taxon>
        <taxon>Bartonella</taxon>
    </lineage>
</organism>
<protein>
    <submittedName>
        <fullName evidence="2">Uncharacterized protein</fullName>
    </submittedName>
</protein>
<gene>
    <name evidence="2" type="ORF">MCQ_00532</name>
</gene>
<sequence length="59" mass="6625">MKIRYFFIVGAITSGLAVAISASDHIVNQQKENVFSHYTFHETYSNPLETTSETLDTSN</sequence>
<evidence type="ECO:0000313" key="3">
    <source>
        <dbReference type="Proteomes" id="UP000008947"/>
    </source>
</evidence>